<evidence type="ECO:0000313" key="12">
    <source>
        <dbReference type="EMBL" id="CAB3239482.1"/>
    </source>
</evidence>
<comment type="similarity">
    <text evidence="2 11">Belongs to the diacylglycerol acyltransferase family.</text>
</comment>
<dbReference type="EC" id="2.3.1.-" evidence="11"/>
<evidence type="ECO:0000256" key="11">
    <source>
        <dbReference type="RuleBase" id="RU367023"/>
    </source>
</evidence>
<sequence>METAIKIFNKVSNVLGIEWAPINTPRTRRLQTLGAMGVIYFMLFGEAVSIYLFLTLAYSSLWWVAILYGIWMLRDIDICSRGGRKSEWVRNWRWWRYYCDYFPIKLVKTVELDPDRNYMFAIFPHGVLSFGAFGAFCTNATGFQKLFPGMSSHFITLGGHFLVPFFRDFGLALGICSSSEESLLHLLDQKKYKGNCVAMTVGGAAEALDAHPKAYKVILKRRKGFIRVAMKSGSPIVPVFSFGENDLYRPLSNPENSLLRRFQEKVRKITGISPMFPLGRGVFQYSYGVVPMRSPVTTVVGAPMEVKKNLEPTPEEIDAVHAEFTTRLVALFESEKKKYLKYHKDAQLIIT</sequence>
<dbReference type="InterPro" id="IPR007130">
    <property type="entry name" value="DAGAT"/>
</dbReference>
<feature type="transmembrane region" description="Helical" evidence="11">
    <location>
        <begin position="33"/>
        <end position="54"/>
    </location>
</feature>
<reference evidence="12 13" key="1">
    <citation type="submission" date="2020-04" db="EMBL/GenBank/DDBJ databases">
        <authorList>
            <person name="Wallbank WR R."/>
            <person name="Pardo Diaz C."/>
            <person name="Kozak K."/>
            <person name="Martin S."/>
            <person name="Jiggins C."/>
            <person name="Moest M."/>
            <person name="Warren A I."/>
            <person name="Byers J.R.P. K."/>
            <person name="Montejo-Kovacevich G."/>
            <person name="Yen C E."/>
        </authorList>
    </citation>
    <scope>NUCLEOTIDE SEQUENCE [LARGE SCALE GENOMIC DNA]</scope>
</reference>
<proteinExistence type="inferred from homology"/>
<gene>
    <name evidence="12" type="ORF">APLA_LOCUS8729</name>
</gene>
<dbReference type="OrthoDB" id="7296307at2759"/>
<evidence type="ECO:0000256" key="2">
    <source>
        <dbReference type="ARBA" id="ARBA00005420"/>
    </source>
</evidence>
<dbReference type="Pfam" id="PF03982">
    <property type="entry name" value="DAGAT"/>
    <property type="match status" value="1"/>
</dbReference>
<dbReference type="Proteomes" id="UP000494256">
    <property type="component" value="Unassembled WGS sequence"/>
</dbReference>
<keyword evidence="3" id="KW-0444">Lipid biosynthesis</keyword>
<dbReference type="GO" id="GO:0019432">
    <property type="term" value="P:triglyceride biosynthetic process"/>
    <property type="evidence" value="ECO:0007669"/>
    <property type="project" value="TreeGrafter"/>
</dbReference>
<evidence type="ECO:0000256" key="9">
    <source>
        <dbReference type="ARBA" id="ARBA00023136"/>
    </source>
</evidence>
<name>A0A8S0ZZG1_ARCPL</name>
<evidence type="ECO:0000256" key="6">
    <source>
        <dbReference type="ARBA" id="ARBA00022824"/>
    </source>
</evidence>
<organism evidence="12 13">
    <name type="scientific">Arctia plantaginis</name>
    <name type="common">Wood tiger moth</name>
    <name type="synonym">Phalaena plantaginis</name>
    <dbReference type="NCBI Taxonomy" id="874455"/>
    <lineage>
        <taxon>Eukaryota</taxon>
        <taxon>Metazoa</taxon>
        <taxon>Ecdysozoa</taxon>
        <taxon>Arthropoda</taxon>
        <taxon>Hexapoda</taxon>
        <taxon>Insecta</taxon>
        <taxon>Pterygota</taxon>
        <taxon>Neoptera</taxon>
        <taxon>Endopterygota</taxon>
        <taxon>Lepidoptera</taxon>
        <taxon>Glossata</taxon>
        <taxon>Ditrysia</taxon>
        <taxon>Noctuoidea</taxon>
        <taxon>Erebidae</taxon>
        <taxon>Arctiinae</taxon>
        <taxon>Arctia</taxon>
    </lineage>
</organism>
<keyword evidence="8" id="KW-0443">Lipid metabolism</keyword>
<evidence type="ECO:0000256" key="1">
    <source>
        <dbReference type="ARBA" id="ARBA00004477"/>
    </source>
</evidence>
<keyword evidence="9 11" id="KW-0472">Membrane</keyword>
<dbReference type="PANTHER" id="PTHR12317">
    <property type="entry name" value="DIACYLGLYCEROL O-ACYLTRANSFERASE"/>
    <property type="match status" value="1"/>
</dbReference>
<keyword evidence="7 11" id="KW-1133">Transmembrane helix</keyword>
<evidence type="ECO:0000256" key="5">
    <source>
        <dbReference type="ARBA" id="ARBA00022692"/>
    </source>
</evidence>
<comment type="caution">
    <text evidence="11">Lacks conserved residue(s) required for the propagation of feature annotation.</text>
</comment>
<dbReference type="GO" id="GO:0004144">
    <property type="term" value="F:diacylglycerol O-acyltransferase activity"/>
    <property type="evidence" value="ECO:0007669"/>
    <property type="project" value="TreeGrafter"/>
</dbReference>
<comment type="subcellular location">
    <subcellularLocation>
        <location evidence="1 11">Endoplasmic reticulum membrane</location>
        <topology evidence="1 11">Multi-pass membrane protein</topology>
    </subcellularLocation>
</comment>
<keyword evidence="5 11" id="KW-0812">Transmembrane</keyword>
<keyword evidence="10" id="KW-0012">Acyltransferase</keyword>
<dbReference type="CDD" id="cd07987">
    <property type="entry name" value="LPLAT_MGAT-like"/>
    <property type="match status" value="1"/>
</dbReference>
<evidence type="ECO:0000256" key="4">
    <source>
        <dbReference type="ARBA" id="ARBA00022679"/>
    </source>
</evidence>
<keyword evidence="6 11" id="KW-0256">Endoplasmic reticulum</keyword>
<accession>A0A8S0ZZG1</accession>
<dbReference type="AlphaFoldDB" id="A0A8S0ZZG1"/>
<evidence type="ECO:0000256" key="10">
    <source>
        <dbReference type="ARBA" id="ARBA00023315"/>
    </source>
</evidence>
<comment type="caution">
    <text evidence="12">The sequence shown here is derived from an EMBL/GenBank/DDBJ whole genome shotgun (WGS) entry which is preliminary data.</text>
</comment>
<evidence type="ECO:0000313" key="13">
    <source>
        <dbReference type="Proteomes" id="UP000494256"/>
    </source>
</evidence>
<evidence type="ECO:0000256" key="8">
    <source>
        <dbReference type="ARBA" id="ARBA00023098"/>
    </source>
</evidence>
<keyword evidence="4 11" id="KW-0808">Transferase</keyword>
<evidence type="ECO:0000256" key="3">
    <source>
        <dbReference type="ARBA" id="ARBA00022516"/>
    </source>
</evidence>
<dbReference type="EMBL" id="CADEBD010000308">
    <property type="protein sequence ID" value="CAB3239482.1"/>
    <property type="molecule type" value="Genomic_DNA"/>
</dbReference>
<dbReference type="GO" id="GO:0005789">
    <property type="term" value="C:endoplasmic reticulum membrane"/>
    <property type="evidence" value="ECO:0007669"/>
    <property type="project" value="UniProtKB-SubCell"/>
</dbReference>
<dbReference type="PANTHER" id="PTHR12317:SF79">
    <property type="entry name" value="ACYLTRANSFERASE"/>
    <property type="match status" value="1"/>
</dbReference>
<evidence type="ECO:0000256" key="7">
    <source>
        <dbReference type="ARBA" id="ARBA00022989"/>
    </source>
</evidence>
<protein>
    <recommendedName>
        <fullName evidence="11">Acyltransferase</fullName>
        <ecNumber evidence="11">2.3.1.-</ecNumber>
    </recommendedName>
</protein>